<dbReference type="InterPro" id="IPR010512">
    <property type="entry name" value="DUF1091"/>
</dbReference>
<dbReference type="AlphaFoldDB" id="A0A811VAZ0"/>
<organism evidence="1 2">
    <name type="scientific">Ceratitis capitata</name>
    <name type="common">Mediterranean fruit fly</name>
    <name type="synonym">Tephritis capitata</name>
    <dbReference type="NCBI Taxonomy" id="7213"/>
    <lineage>
        <taxon>Eukaryota</taxon>
        <taxon>Metazoa</taxon>
        <taxon>Ecdysozoa</taxon>
        <taxon>Arthropoda</taxon>
        <taxon>Hexapoda</taxon>
        <taxon>Insecta</taxon>
        <taxon>Pterygota</taxon>
        <taxon>Neoptera</taxon>
        <taxon>Endopterygota</taxon>
        <taxon>Diptera</taxon>
        <taxon>Brachycera</taxon>
        <taxon>Muscomorpha</taxon>
        <taxon>Tephritoidea</taxon>
        <taxon>Tephritidae</taxon>
        <taxon>Ceratitis</taxon>
        <taxon>Ceratitis</taxon>
    </lineage>
</organism>
<dbReference type="EMBL" id="CAJHJT010000056">
    <property type="protein sequence ID" value="CAD7013428.1"/>
    <property type="molecule type" value="Genomic_DNA"/>
</dbReference>
<name>A0A811VAZ0_CERCA</name>
<proteinExistence type="predicted"/>
<protein>
    <submittedName>
        <fullName evidence="1">(Mediterranean fruit fly) hypothetical protein</fullName>
    </submittedName>
</protein>
<keyword evidence="2" id="KW-1185">Reference proteome</keyword>
<dbReference type="Pfam" id="PF06477">
    <property type="entry name" value="DUF1091"/>
    <property type="match status" value="3"/>
</dbReference>
<comment type="caution">
    <text evidence="1">The sequence shown here is derived from an EMBL/GenBank/DDBJ whole genome shotgun (WGS) entry which is preliminary data.</text>
</comment>
<gene>
    <name evidence="1" type="ORF">CCAP1982_LOCUS21492</name>
</gene>
<accession>A0A811VAZ0</accession>
<dbReference type="PANTHER" id="PTHR20898">
    <property type="entry name" value="DAEDALUS ON 3-RELATED-RELATED"/>
    <property type="match status" value="1"/>
</dbReference>
<evidence type="ECO:0000313" key="1">
    <source>
        <dbReference type="EMBL" id="CAD7013428.1"/>
    </source>
</evidence>
<dbReference type="PANTHER" id="PTHR20898:SF0">
    <property type="entry name" value="DAEDALUS ON 3-RELATED"/>
    <property type="match status" value="1"/>
</dbReference>
<reference evidence="1" key="1">
    <citation type="submission" date="2020-11" db="EMBL/GenBank/DDBJ databases">
        <authorList>
            <person name="Whitehead M."/>
        </authorList>
    </citation>
    <scope>NUCLEOTIDE SEQUENCE</scope>
    <source>
        <strain evidence="1">EGII</strain>
    </source>
</reference>
<dbReference type="Proteomes" id="UP000606786">
    <property type="component" value="Unassembled WGS sequence"/>
</dbReference>
<dbReference type="OrthoDB" id="8022954at2759"/>
<dbReference type="SMART" id="SM00697">
    <property type="entry name" value="DM8"/>
    <property type="match status" value="3"/>
</dbReference>
<sequence length="460" mass="52504">MRTVQSEKILKLLGITCESVQPKWVNFTKCLVKPMKNHIAEVTVEVALIVKPINNATLVGELVKHGYEDRPPVAAYEMDCCDFFRKKRRKFMANVAYKAMGLDKYSNMNHSCPYDHDLIVDRYPFNGHVLGKIIPFGNGEFTFNTKWYSYNVLRAVVRIREKIVKLLGITCESVQPKWSTFRKCLLKPLKDDAAEVSVEVVLIVKPINNATIVATLVKRGYEDRRPLVDYKIDCCAFFRKKRRSFLDNFAYKILGFDKYSNMNHSCPFDHDLIVDRYPFSGRGLGKATPFGNGEFALTTQCLSPVKVNPVIRFTKLVCNSTHPMTVYEKCHIVRINSTTTTVTIKQKLMQTIHSVYANVSLIQLSKSLNRVLYTFNNVDACAFMLRRRNPVLRLLFSHFQKFSNANHSCPFKGSLIVNHLAISDIQVSRLPIIAGEYGLLTSWKLNGVNAADVQVFVKYS</sequence>
<evidence type="ECO:0000313" key="2">
    <source>
        <dbReference type="Proteomes" id="UP000606786"/>
    </source>
</evidence>